<sequence length="225" mass="25027">MKKALVVLTNVTRYKGTDDPTGLWLGEATEFVEEIQNAGIDVDYVSPKGGFVPLDPRGMKYVDASIMKMYESDDFQQRALMHSMKPTEVNPDDYFAIYYTGGHGVMWDFPMNSELQKIALSIYHQGGYISSVCHGIAGLFNIKDDNGEYVIKGKNITGFTTSEEILAGKKKVVPFLNEDLAKQRGANFQKKRAYKEFAVQDGHLITGQNPFSPRAVAKLLLAAVN</sequence>
<evidence type="ECO:0000313" key="6">
    <source>
        <dbReference type="Proteomes" id="UP000380386"/>
    </source>
</evidence>
<dbReference type="Pfam" id="PF01965">
    <property type="entry name" value="DJ-1_PfpI"/>
    <property type="match status" value="1"/>
</dbReference>
<keyword evidence="1" id="KW-0346">Stress response</keyword>
<evidence type="ECO:0000259" key="4">
    <source>
        <dbReference type="Pfam" id="PF01965"/>
    </source>
</evidence>
<keyword evidence="2" id="KW-0456">Lyase</keyword>
<dbReference type="EMBL" id="VDFM01000018">
    <property type="protein sequence ID" value="MQS53454.1"/>
    <property type="molecule type" value="Genomic_DNA"/>
</dbReference>
<dbReference type="GO" id="GO:0019172">
    <property type="term" value="F:glyoxalase III activity"/>
    <property type="evidence" value="ECO:0007669"/>
    <property type="project" value="TreeGrafter"/>
</dbReference>
<evidence type="ECO:0000256" key="3">
    <source>
        <dbReference type="ARBA" id="ARBA00038493"/>
    </source>
</evidence>
<evidence type="ECO:0000256" key="2">
    <source>
        <dbReference type="ARBA" id="ARBA00023239"/>
    </source>
</evidence>
<comment type="similarity">
    <text evidence="3">Belongs to the peptidase C56 family. HSP31-like subfamily.</text>
</comment>
<comment type="caution">
    <text evidence="5">The sequence shown here is derived from an EMBL/GenBank/DDBJ whole genome shotgun (WGS) entry which is preliminary data.</text>
</comment>
<keyword evidence="5" id="KW-0315">Glutamine amidotransferase</keyword>
<dbReference type="GO" id="GO:0005737">
    <property type="term" value="C:cytoplasm"/>
    <property type="evidence" value="ECO:0007669"/>
    <property type="project" value="TreeGrafter"/>
</dbReference>
<evidence type="ECO:0000313" key="5">
    <source>
        <dbReference type="EMBL" id="MQS53454.1"/>
    </source>
</evidence>
<evidence type="ECO:0000256" key="1">
    <source>
        <dbReference type="ARBA" id="ARBA00023016"/>
    </source>
</evidence>
<dbReference type="OrthoDB" id="9792284at2"/>
<dbReference type="GO" id="GO:0019243">
    <property type="term" value="P:methylglyoxal catabolic process to D-lactate via S-lactoyl-glutathione"/>
    <property type="evidence" value="ECO:0007669"/>
    <property type="project" value="TreeGrafter"/>
</dbReference>
<protein>
    <submittedName>
        <fullName evidence="5">Type 1 glutamine amidotransferase domain-containing protein</fullName>
    </submittedName>
</protein>
<gene>
    <name evidence="5" type="ORF">FHL02_10515</name>
</gene>
<dbReference type="GO" id="GO:0016740">
    <property type="term" value="F:transferase activity"/>
    <property type="evidence" value="ECO:0007669"/>
    <property type="project" value="UniProtKB-KW"/>
</dbReference>
<dbReference type="PANTHER" id="PTHR48094:SF11">
    <property type="entry name" value="GLUTATHIONE-INDEPENDENT GLYOXALASE HSP31-RELATED"/>
    <property type="match status" value="1"/>
</dbReference>
<dbReference type="SUPFAM" id="SSF52317">
    <property type="entry name" value="Class I glutamine amidotransferase-like"/>
    <property type="match status" value="1"/>
</dbReference>
<dbReference type="InterPro" id="IPR029062">
    <property type="entry name" value="Class_I_gatase-like"/>
</dbReference>
<dbReference type="PANTHER" id="PTHR48094">
    <property type="entry name" value="PROTEIN/NUCLEIC ACID DEGLYCASE DJ-1-RELATED"/>
    <property type="match status" value="1"/>
</dbReference>
<dbReference type="RefSeq" id="WP_153383909.1">
    <property type="nucleotide sequence ID" value="NZ_VDFM01000018.1"/>
</dbReference>
<keyword evidence="5" id="KW-0808">Transferase</keyword>
<name>A0A5P0ZK60_9LACO</name>
<dbReference type="InterPro" id="IPR002818">
    <property type="entry name" value="DJ-1/PfpI"/>
</dbReference>
<organism evidence="5 6">
    <name type="scientific">Companilactobacillus mishanensis</name>
    <dbReference type="NCBI Taxonomy" id="2486008"/>
    <lineage>
        <taxon>Bacteria</taxon>
        <taxon>Bacillati</taxon>
        <taxon>Bacillota</taxon>
        <taxon>Bacilli</taxon>
        <taxon>Lactobacillales</taxon>
        <taxon>Lactobacillaceae</taxon>
        <taxon>Companilactobacillus</taxon>
    </lineage>
</organism>
<dbReference type="InterPro" id="IPR050325">
    <property type="entry name" value="Prot/Nucl_acid_deglycase"/>
</dbReference>
<accession>A0A5P0ZK60</accession>
<dbReference type="Proteomes" id="UP000380386">
    <property type="component" value="Unassembled WGS sequence"/>
</dbReference>
<dbReference type="CDD" id="cd03141">
    <property type="entry name" value="GATase1_Hsp31_like"/>
    <property type="match status" value="1"/>
</dbReference>
<reference evidence="5 6" key="1">
    <citation type="journal article" date="2019" name="Syst. Appl. Microbiol.">
        <title>Polyphasic characterization of two novel Lactobacillus spp. isolated from blown salami packages: Description of Lactobacillus halodurans sp. nov. and Lactobacillus salsicarnum sp. nov.</title>
        <authorList>
            <person name="Schuster J.A."/>
            <person name="Klingl A."/>
            <person name="Vogel R.F."/>
            <person name="Ehrmann M.A."/>
        </authorList>
    </citation>
    <scope>NUCLEOTIDE SEQUENCE [LARGE SCALE GENOMIC DNA]</scope>
    <source>
        <strain evidence="5 6">TMW 1.2118</strain>
    </source>
</reference>
<dbReference type="AlphaFoldDB" id="A0A5P0ZK60"/>
<dbReference type="Gene3D" id="3.40.50.880">
    <property type="match status" value="1"/>
</dbReference>
<proteinExistence type="inferred from homology"/>
<feature type="domain" description="DJ-1/PfpI" evidence="4">
    <location>
        <begin position="27"/>
        <end position="221"/>
    </location>
</feature>